<dbReference type="Pfam" id="PF22605">
    <property type="entry name" value="IBR_2"/>
    <property type="match status" value="1"/>
</dbReference>
<gene>
    <name evidence="12" type="ORF">YYC_03357</name>
</gene>
<dbReference type="Proteomes" id="UP000018538">
    <property type="component" value="Unassembled WGS sequence"/>
</dbReference>
<dbReference type="AlphaFoldDB" id="V7PHT0"/>
<keyword evidence="13" id="KW-1185">Reference proteome</keyword>
<dbReference type="SUPFAM" id="SSF57850">
    <property type="entry name" value="RING/U-box"/>
    <property type="match status" value="3"/>
</dbReference>
<evidence type="ECO:0000259" key="11">
    <source>
        <dbReference type="PROSITE" id="PS51873"/>
    </source>
</evidence>
<organism evidence="12 13">
    <name type="scientific">Plasmodium yoelii 17X</name>
    <dbReference type="NCBI Taxonomy" id="1323249"/>
    <lineage>
        <taxon>Eukaryota</taxon>
        <taxon>Sar</taxon>
        <taxon>Alveolata</taxon>
        <taxon>Apicomplexa</taxon>
        <taxon>Aconoidasida</taxon>
        <taxon>Haemosporida</taxon>
        <taxon>Plasmodiidae</taxon>
        <taxon>Plasmodium</taxon>
        <taxon>Plasmodium (Vinckeia)</taxon>
    </lineage>
</organism>
<dbReference type="GO" id="GO:0016567">
    <property type="term" value="P:protein ubiquitination"/>
    <property type="evidence" value="ECO:0007669"/>
    <property type="project" value="InterPro"/>
</dbReference>
<reference evidence="12 13" key="1">
    <citation type="submission" date="2013-11" db="EMBL/GenBank/DDBJ databases">
        <title>The Genome Sequence of Plasmodium yoelii 17X.</title>
        <authorList>
            <consortium name="The Broad Institute Genomics Platform"/>
            <consortium name="The Broad Institute Genome Sequencing Center for Infectious Disease"/>
            <person name="Neafsey D."/>
            <person name="Adams J."/>
            <person name="Walker B."/>
            <person name="Young S.K."/>
            <person name="Zeng Q."/>
            <person name="Gargeya S."/>
            <person name="Fitzgerald M."/>
            <person name="Haas B."/>
            <person name="Abouelleil A."/>
            <person name="Alvarado L."/>
            <person name="Chapman S.B."/>
            <person name="Gainer-Dewar J."/>
            <person name="Goldberg J."/>
            <person name="Griggs A."/>
            <person name="Gujja S."/>
            <person name="Hansen M."/>
            <person name="Howarth C."/>
            <person name="Imamovic A."/>
            <person name="Ireland A."/>
            <person name="Larimer J."/>
            <person name="McCowan C."/>
            <person name="Murphy C."/>
            <person name="Pearson M."/>
            <person name="Poon T.W."/>
            <person name="Priest M."/>
            <person name="Roberts A."/>
            <person name="Saif S."/>
            <person name="Shea T."/>
            <person name="Sykes S."/>
            <person name="Wortman J."/>
            <person name="Nusbaum C."/>
            <person name="Birren B."/>
        </authorList>
    </citation>
    <scope>NUCLEOTIDE SEQUENCE [LARGE SCALE GENOMIC DNA]</scope>
    <source>
        <strain evidence="12 13">17X</strain>
    </source>
</reference>
<dbReference type="PANTHER" id="PTHR11685">
    <property type="entry name" value="RBR FAMILY RING FINGER AND IBR DOMAIN-CONTAINING"/>
    <property type="match status" value="1"/>
</dbReference>
<feature type="compositionally biased region" description="Polar residues" evidence="10">
    <location>
        <begin position="170"/>
        <end position="198"/>
    </location>
</feature>
<dbReference type="InterPro" id="IPR031127">
    <property type="entry name" value="E3_UB_ligase_RBR"/>
</dbReference>
<dbReference type="Gene3D" id="1.20.120.1750">
    <property type="match status" value="1"/>
</dbReference>
<keyword evidence="9" id="KW-0862">Zinc</keyword>
<dbReference type="Pfam" id="PF01485">
    <property type="entry name" value="IBR"/>
    <property type="match status" value="1"/>
</dbReference>
<sequence>MIHLPKQNNEDGIDIQIELGPDKKLKIIKKNTNKNELSNQDNKICNVIKNNKTIYDTSESGMQLYLNYFKTNFQNFSKDNSYIVYNKKQIKDKFKEQINNIRSLLNLKYDYAYYIMKCYDFNSESLIEDWFSDSTKVLKNTNLMHLTENELYENVEPPNVELPNVEPQNYQCNQNSTPNQLESNSDQNSTPSQLESNSDQNSNFICPILLNECSINDTYALNCGHRFSNKSWLSYLKTGIENDYDEYIIHKKCMNNECKYFLKKKDWKILCDKNMYKQYKELLLNVYIKKSYNLKYCPNKECEYIIESMLLIKNAANAANAANATNHANLDKYKNLNIICKCGYNFCFICLESFHKPVRCSLIQKWNQLQTKGDQNIQWINANTKKCPNCNKSIEKISGCMNIKCMCGFSFCWLCLKEWTSHKGGFYNCNKYLENTNQKSSNKDQADAVSEMSKMEKKKSHLEMNKYNHYKERFDAQEYGEKFTINSQLYFLHNFCKNNNLDVNKFKKFEDSLILTIKYRQILKWSYALSYLFNWDNLDKKNMFEYYQGELERNLEKLQQKIENINLSLIINHTNHKSLQEINELTKVIDLYFKNISNFIENDFF</sequence>
<evidence type="ECO:0000256" key="4">
    <source>
        <dbReference type="ARBA" id="ARBA00022679"/>
    </source>
</evidence>
<keyword evidence="4" id="KW-0808">Transferase</keyword>
<feature type="domain" description="RING-type" evidence="11">
    <location>
        <begin position="202"/>
        <end position="433"/>
    </location>
</feature>
<evidence type="ECO:0000256" key="7">
    <source>
        <dbReference type="ARBA" id="ARBA00022771"/>
    </source>
</evidence>
<dbReference type="SMART" id="SM00647">
    <property type="entry name" value="IBR"/>
    <property type="match status" value="2"/>
</dbReference>
<dbReference type="InterPro" id="IPR054694">
    <property type="entry name" value="Parkin-like_IBR"/>
</dbReference>
<dbReference type="GO" id="GO:0061630">
    <property type="term" value="F:ubiquitin protein ligase activity"/>
    <property type="evidence" value="ECO:0007669"/>
    <property type="project" value="UniProtKB-EC"/>
</dbReference>
<evidence type="ECO:0000256" key="1">
    <source>
        <dbReference type="ARBA" id="ARBA00001798"/>
    </source>
</evidence>
<evidence type="ECO:0000313" key="13">
    <source>
        <dbReference type="Proteomes" id="UP000018538"/>
    </source>
</evidence>
<evidence type="ECO:0000256" key="3">
    <source>
        <dbReference type="ARBA" id="ARBA00012251"/>
    </source>
</evidence>
<protein>
    <recommendedName>
        <fullName evidence="3">RBR-type E3 ubiquitin transferase</fullName>
        <ecNumber evidence="3">2.3.2.31</ecNumber>
    </recommendedName>
</protein>
<comment type="catalytic activity">
    <reaction evidence="1">
        <text>[E2 ubiquitin-conjugating enzyme]-S-ubiquitinyl-L-cysteine + [acceptor protein]-L-lysine = [E2 ubiquitin-conjugating enzyme]-L-cysteine + [acceptor protein]-N(6)-ubiquitinyl-L-lysine.</text>
        <dbReference type="EC" id="2.3.2.31"/>
    </reaction>
</comment>
<dbReference type="GO" id="GO:0008270">
    <property type="term" value="F:zinc ion binding"/>
    <property type="evidence" value="ECO:0007669"/>
    <property type="project" value="UniProtKB-KW"/>
</dbReference>
<dbReference type="EMBL" id="KI635767">
    <property type="protein sequence ID" value="ETB59081.1"/>
    <property type="molecule type" value="Genomic_DNA"/>
</dbReference>
<evidence type="ECO:0000256" key="2">
    <source>
        <dbReference type="ARBA" id="ARBA00004906"/>
    </source>
</evidence>
<evidence type="ECO:0000256" key="8">
    <source>
        <dbReference type="ARBA" id="ARBA00022786"/>
    </source>
</evidence>
<feature type="region of interest" description="Disordered" evidence="10">
    <location>
        <begin position="158"/>
        <end position="198"/>
    </location>
</feature>
<keyword evidence="8" id="KW-0833">Ubl conjugation pathway</keyword>
<evidence type="ECO:0000256" key="5">
    <source>
        <dbReference type="ARBA" id="ARBA00022723"/>
    </source>
</evidence>
<comment type="pathway">
    <text evidence="2">Protein modification; protein ubiquitination.</text>
</comment>
<dbReference type="InterPro" id="IPR044066">
    <property type="entry name" value="TRIAD_supradom"/>
</dbReference>
<keyword evidence="7" id="KW-0863">Zinc-finger</keyword>
<dbReference type="InterPro" id="IPR002867">
    <property type="entry name" value="IBR_dom"/>
</dbReference>
<evidence type="ECO:0000313" key="12">
    <source>
        <dbReference type="EMBL" id="ETB59081.1"/>
    </source>
</evidence>
<evidence type="ECO:0000256" key="9">
    <source>
        <dbReference type="ARBA" id="ARBA00022833"/>
    </source>
</evidence>
<name>V7PHT0_PLAYE</name>
<keyword evidence="6" id="KW-0677">Repeat</keyword>
<evidence type="ECO:0000256" key="6">
    <source>
        <dbReference type="ARBA" id="ARBA00022737"/>
    </source>
</evidence>
<keyword evidence="5" id="KW-0479">Metal-binding</keyword>
<evidence type="ECO:0000256" key="10">
    <source>
        <dbReference type="SAM" id="MobiDB-lite"/>
    </source>
</evidence>
<feature type="compositionally biased region" description="Low complexity" evidence="10">
    <location>
        <begin position="158"/>
        <end position="169"/>
    </location>
</feature>
<accession>V7PHT0</accession>
<dbReference type="OrthoDB" id="10009520at2759"/>
<proteinExistence type="predicted"/>
<dbReference type="EC" id="2.3.2.31" evidence="3"/>
<dbReference type="PROSITE" id="PS51873">
    <property type="entry name" value="TRIAD"/>
    <property type="match status" value="1"/>
</dbReference>